<dbReference type="PANTHER" id="PTHR10566:SF113">
    <property type="entry name" value="PROTEIN ACTIVITY OF BC1 COMPLEX KINASE 7, CHLOROPLASTIC"/>
    <property type="match status" value="1"/>
</dbReference>
<evidence type="ECO:0000313" key="4">
    <source>
        <dbReference type="EMBL" id="NMC63167.1"/>
    </source>
</evidence>
<keyword evidence="4" id="KW-0418">Kinase</keyword>
<feature type="domain" description="ABC1 atypical kinase-like" evidence="3">
    <location>
        <begin position="4"/>
        <end position="162"/>
    </location>
</feature>
<protein>
    <submittedName>
        <fullName evidence="4">AarF/ABC1/UbiB kinase family protein</fullName>
    </submittedName>
</protein>
<accession>A0A7X9FRU5</accession>
<evidence type="ECO:0000259" key="3">
    <source>
        <dbReference type="Pfam" id="PF03109"/>
    </source>
</evidence>
<dbReference type="AlphaFoldDB" id="A0A7X9FRU5"/>
<dbReference type="InterPro" id="IPR004147">
    <property type="entry name" value="ABC1_dom"/>
</dbReference>
<keyword evidence="4" id="KW-0808">Transferase</keyword>
<name>A0A7X9FRU5_9DELT</name>
<feature type="non-terminal residue" evidence="4">
    <location>
        <position position="1"/>
    </location>
</feature>
<dbReference type="EMBL" id="JAAZON010000369">
    <property type="protein sequence ID" value="NMC63167.1"/>
    <property type="molecule type" value="Genomic_DNA"/>
</dbReference>
<dbReference type="InterPro" id="IPR050154">
    <property type="entry name" value="UbiB_kinase"/>
</dbReference>
<keyword evidence="2" id="KW-0812">Transmembrane</keyword>
<keyword evidence="2" id="KW-1133">Transmembrane helix</keyword>
<proteinExistence type="inferred from homology"/>
<comment type="similarity">
    <text evidence="1">Belongs to the protein kinase superfamily. ADCK protein kinase family.</text>
</comment>
<gene>
    <name evidence="4" type="ORF">GYA55_08355</name>
</gene>
<reference evidence="4 5" key="1">
    <citation type="journal article" date="2020" name="Biotechnol. Biofuels">
        <title>New insights from the biogas microbiome by comprehensive genome-resolved metagenomics of nearly 1600 species originating from multiple anaerobic digesters.</title>
        <authorList>
            <person name="Campanaro S."/>
            <person name="Treu L."/>
            <person name="Rodriguez-R L.M."/>
            <person name="Kovalovszki A."/>
            <person name="Ziels R.M."/>
            <person name="Maus I."/>
            <person name="Zhu X."/>
            <person name="Kougias P.G."/>
            <person name="Basile A."/>
            <person name="Luo G."/>
            <person name="Schluter A."/>
            <person name="Konstantinidis K.T."/>
            <person name="Angelidaki I."/>
        </authorList>
    </citation>
    <scope>NUCLEOTIDE SEQUENCE [LARGE SCALE GENOMIC DNA]</scope>
    <source>
        <strain evidence="4">AS27yjCOA_65</strain>
    </source>
</reference>
<comment type="caution">
    <text evidence="4">The sequence shown here is derived from an EMBL/GenBank/DDBJ whole genome shotgun (WGS) entry which is preliminary data.</text>
</comment>
<evidence type="ECO:0000256" key="2">
    <source>
        <dbReference type="SAM" id="Phobius"/>
    </source>
</evidence>
<feature type="transmembrane region" description="Helical" evidence="2">
    <location>
        <begin position="355"/>
        <end position="373"/>
    </location>
</feature>
<dbReference type="Pfam" id="PF03109">
    <property type="entry name" value="ABC1"/>
    <property type="match status" value="1"/>
</dbReference>
<dbReference type="CDD" id="cd05121">
    <property type="entry name" value="ABC1_ADCK3-like"/>
    <property type="match status" value="1"/>
</dbReference>
<dbReference type="PANTHER" id="PTHR10566">
    <property type="entry name" value="CHAPERONE-ACTIVITY OF BC1 COMPLEX CABC1 -RELATED"/>
    <property type="match status" value="1"/>
</dbReference>
<organism evidence="4 5">
    <name type="scientific">SAR324 cluster bacterium</name>
    <dbReference type="NCBI Taxonomy" id="2024889"/>
    <lineage>
        <taxon>Bacteria</taxon>
        <taxon>Deltaproteobacteria</taxon>
        <taxon>SAR324 cluster</taxon>
    </lineage>
</organism>
<dbReference type="Gene3D" id="1.10.510.10">
    <property type="entry name" value="Transferase(Phosphotransferase) domain 1"/>
    <property type="match status" value="1"/>
</dbReference>
<evidence type="ECO:0000313" key="5">
    <source>
        <dbReference type="Proteomes" id="UP000524246"/>
    </source>
</evidence>
<evidence type="ECO:0000256" key="1">
    <source>
        <dbReference type="ARBA" id="ARBA00009670"/>
    </source>
</evidence>
<keyword evidence="2" id="KW-0472">Membrane</keyword>
<dbReference type="GO" id="GO:0016301">
    <property type="term" value="F:kinase activity"/>
    <property type="evidence" value="ECO:0007669"/>
    <property type="project" value="UniProtKB-KW"/>
</dbReference>
<dbReference type="InterPro" id="IPR011009">
    <property type="entry name" value="Kinase-like_dom_sf"/>
</dbReference>
<dbReference type="SUPFAM" id="SSF56112">
    <property type="entry name" value="Protein kinase-like (PK-like)"/>
    <property type="match status" value="1"/>
</dbReference>
<sequence length="380" mass="44019">SLLEEYIPESRYFSPSRLIDDFSRALKLECDFNREALNISRFAEYFQDDPGLIVPKVFREFSSKKILIEEFIDGYRADNAEQIKKDGIDTAPLARILERVVLTSLFKHGFFHADPHPGNIIITKDAKVAFVDFGRMVRLDQNRMHSILNFFIAITNSDADGICYFLFENEMVSSIVYDLNLKKQILEILDGYSGRTLRELSLWQLFADLFEIIRRYGLRPPTDLLDMGRALSTLQAVAQELDPNYNPIESVRPFLKHQYVNQISDQKWYSRKLMNISRSYGTFFTELPLQLMFILRKLLKNELCLMHENADLKRIENHQNALLNRFLMTLIGSSLVFSGLLFLQSAKSQIELGGAYLFICWGISIFLFVWLAIRKTGGMS</sequence>
<dbReference type="Proteomes" id="UP000524246">
    <property type="component" value="Unassembled WGS sequence"/>
</dbReference>
<feature type="transmembrane region" description="Helical" evidence="2">
    <location>
        <begin position="322"/>
        <end position="343"/>
    </location>
</feature>